<gene>
    <name evidence="1" type="ORF">G2W53_029753</name>
</gene>
<evidence type="ECO:0000313" key="2">
    <source>
        <dbReference type="Proteomes" id="UP000634136"/>
    </source>
</evidence>
<dbReference type="AlphaFoldDB" id="A0A834T4Y8"/>
<name>A0A834T4Y8_9FABA</name>
<accession>A0A834T4Y8</accession>
<evidence type="ECO:0000313" key="1">
    <source>
        <dbReference type="EMBL" id="KAF7815784.1"/>
    </source>
</evidence>
<dbReference type="Proteomes" id="UP000634136">
    <property type="component" value="Unassembled WGS sequence"/>
</dbReference>
<comment type="caution">
    <text evidence="1">The sequence shown here is derived from an EMBL/GenBank/DDBJ whole genome shotgun (WGS) entry which is preliminary data.</text>
</comment>
<dbReference type="EMBL" id="JAAIUW010000009">
    <property type="protein sequence ID" value="KAF7815784.1"/>
    <property type="molecule type" value="Genomic_DNA"/>
</dbReference>
<proteinExistence type="predicted"/>
<reference evidence="1" key="1">
    <citation type="submission" date="2020-09" db="EMBL/GenBank/DDBJ databases">
        <title>Genome-Enabled Discovery of Anthraquinone Biosynthesis in Senna tora.</title>
        <authorList>
            <person name="Kang S.-H."/>
            <person name="Pandey R.P."/>
            <person name="Lee C.-M."/>
            <person name="Sim J.-S."/>
            <person name="Jeong J.-T."/>
            <person name="Choi B.-S."/>
            <person name="Jung M."/>
            <person name="Ginzburg D."/>
            <person name="Zhao K."/>
            <person name="Won S.Y."/>
            <person name="Oh T.-J."/>
            <person name="Yu Y."/>
            <person name="Kim N.-H."/>
            <person name="Lee O.R."/>
            <person name="Lee T.-H."/>
            <person name="Bashyal P."/>
            <person name="Kim T.-S."/>
            <person name="Lee W.-H."/>
            <person name="Kawkins C."/>
            <person name="Kim C.-K."/>
            <person name="Kim J.S."/>
            <person name="Ahn B.O."/>
            <person name="Rhee S.Y."/>
            <person name="Sohng J.K."/>
        </authorList>
    </citation>
    <scope>NUCLEOTIDE SEQUENCE</scope>
    <source>
        <tissue evidence="1">Leaf</tissue>
    </source>
</reference>
<protein>
    <submittedName>
        <fullName evidence="1">Uncharacterized protein</fullName>
    </submittedName>
</protein>
<organism evidence="1 2">
    <name type="scientific">Senna tora</name>
    <dbReference type="NCBI Taxonomy" id="362788"/>
    <lineage>
        <taxon>Eukaryota</taxon>
        <taxon>Viridiplantae</taxon>
        <taxon>Streptophyta</taxon>
        <taxon>Embryophyta</taxon>
        <taxon>Tracheophyta</taxon>
        <taxon>Spermatophyta</taxon>
        <taxon>Magnoliopsida</taxon>
        <taxon>eudicotyledons</taxon>
        <taxon>Gunneridae</taxon>
        <taxon>Pentapetalae</taxon>
        <taxon>rosids</taxon>
        <taxon>fabids</taxon>
        <taxon>Fabales</taxon>
        <taxon>Fabaceae</taxon>
        <taxon>Caesalpinioideae</taxon>
        <taxon>Cassia clade</taxon>
        <taxon>Senna</taxon>
    </lineage>
</organism>
<sequence length="49" mass="5551">MSATPSEQLSTLHTLSDQMERVGLKVLHRGKEKIIEKKSEEKDEIKSGK</sequence>
<keyword evidence="2" id="KW-1185">Reference proteome</keyword>